<comment type="caution">
    <text evidence="2">The sequence shown here is derived from an EMBL/GenBank/DDBJ whole genome shotgun (WGS) entry which is preliminary data.</text>
</comment>
<evidence type="ECO:0000313" key="2">
    <source>
        <dbReference type="EMBL" id="KFG37431.1"/>
    </source>
</evidence>
<evidence type="ECO:0000313" key="3">
    <source>
        <dbReference type="Proteomes" id="UP000028837"/>
    </source>
</evidence>
<evidence type="ECO:0000256" key="1">
    <source>
        <dbReference type="SAM" id="MobiDB-lite"/>
    </source>
</evidence>
<organism evidence="2 3">
    <name type="scientific">Toxoplasma gondii GAB2-2007-GAL-DOM2</name>
    <dbReference type="NCBI Taxonomy" id="1130820"/>
    <lineage>
        <taxon>Eukaryota</taxon>
        <taxon>Sar</taxon>
        <taxon>Alveolata</taxon>
        <taxon>Apicomplexa</taxon>
        <taxon>Conoidasida</taxon>
        <taxon>Coccidia</taxon>
        <taxon>Eucoccidiorida</taxon>
        <taxon>Eimeriorina</taxon>
        <taxon>Sarcocystidae</taxon>
        <taxon>Toxoplasma</taxon>
    </lineage>
</organism>
<reference evidence="2 3" key="1">
    <citation type="submission" date="2014-02" db="EMBL/GenBank/DDBJ databases">
        <authorList>
            <person name="Sibley D."/>
            <person name="Venepally P."/>
            <person name="Karamycheva S."/>
            <person name="Hadjithomas M."/>
            <person name="Khan A."/>
            <person name="Brunk B."/>
            <person name="Roos D."/>
            <person name="Caler E."/>
            <person name="Lorenzi H."/>
        </authorList>
    </citation>
    <scope>NUCLEOTIDE SEQUENCE [LARGE SCALE GENOMIC DNA]</scope>
    <source>
        <strain evidence="2 3">GAB2-2007-GAL-DOM2</strain>
    </source>
</reference>
<protein>
    <submittedName>
        <fullName evidence="2">Uncharacterized protein</fullName>
    </submittedName>
</protein>
<feature type="compositionally biased region" description="Basic and acidic residues" evidence="1">
    <location>
        <begin position="123"/>
        <end position="133"/>
    </location>
</feature>
<dbReference type="VEuPathDB" id="ToxoDB:TGDOM2_313305"/>
<name>A0A086JZ63_TOXGO</name>
<feature type="region of interest" description="Disordered" evidence="1">
    <location>
        <begin position="109"/>
        <end position="133"/>
    </location>
</feature>
<proteinExistence type="predicted"/>
<sequence length="133" mass="15434">MRRYFCRERATLSRYPLSVKARGEKAVALEVTTLFTHPGQATLFWFDHQKIHQWVKTAVSREGEVERQIPVPRKTKNLKKTISNFGRPKAGFSGKKLIPRPLGVRFFSEENKSRRRSVATRSPNRDSSRSSFK</sequence>
<dbReference type="Proteomes" id="UP000028837">
    <property type="component" value="Unassembled WGS sequence"/>
</dbReference>
<dbReference type="AlphaFoldDB" id="A0A086JZ63"/>
<gene>
    <name evidence="2" type="ORF">TGDOM2_313305</name>
</gene>
<accession>A0A086JZ63</accession>
<dbReference type="EMBL" id="AHZU02001013">
    <property type="protein sequence ID" value="KFG37431.1"/>
    <property type="molecule type" value="Genomic_DNA"/>
</dbReference>